<dbReference type="AlphaFoldDB" id="A0A8H6XHX6"/>
<dbReference type="Proteomes" id="UP000623467">
    <property type="component" value="Unassembled WGS sequence"/>
</dbReference>
<reference evidence="1" key="1">
    <citation type="submission" date="2020-05" db="EMBL/GenBank/DDBJ databases">
        <title>Mycena genomes resolve the evolution of fungal bioluminescence.</title>
        <authorList>
            <person name="Tsai I.J."/>
        </authorList>
    </citation>
    <scope>NUCLEOTIDE SEQUENCE</scope>
    <source>
        <strain evidence="1">160909Yilan</strain>
    </source>
</reference>
<gene>
    <name evidence="1" type="ORF">MSAN_02039100</name>
</gene>
<comment type="caution">
    <text evidence="1">The sequence shown here is derived from an EMBL/GenBank/DDBJ whole genome shotgun (WGS) entry which is preliminary data.</text>
</comment>
<dbReference type="OrthoDB" id="3067066at2759"/>
<organism evidence="1 2">
    <name type="scientific">Mycena sanguinolenta</name>
    <dbReference type="NCBI Taxonomy" id="230812"/>
    <lineage>
        <taxon>Eukaryota</taxon>
        <taxon>Fungi</taxon>
        <taxon>Dikarya</taxon>
        <taxon>Basidiomycota</taxon>
        <taxon>Agaricomycotina</taxon>
        <taxon>Agaricomycetes</taxon>
        <taxon>Agaricomycetidae</taxon>
        <taxon>Agaricales</taxon>
        <taxon>Marasmiineae</taxon>
        <taxon>Mycenaceae</taxon>
        <taxon>Mycena</taxon>
    </lineage>
</organism>
<evidence type="ECO:0000313" key="1">
    <source>
        <dbReference type="EMBL" id="KAF7341838.1"/>
    </source>
</evidence>
<name>A0A8H6XHX6_9AGAR</name>
<protein>
    <submittedName>
        <fullName evidence="1">MYND-type domain-containing protein</fullName>
    </submittedName>
</protein>
<sequence length="406" mass="45422">MHPSLELSILDRIPMPFRIRAKGAVAGSAEDRLAFVVFSCQKMPDMSPEHLTFILPVLFAILEPDFLKIVPNELDSAVVPFDTGVRVTGILVTLRAISEILGRKGVPSGAYSDLWTRIWPWIELLDDHETIQTIDFLPAERGYRLYTSLIYSFLRNDEATEAVYTSSGVCAVVGRAWNYAVITRDDTELAKIHQLLECWFTRRGWSRNSFEELVIAAGGRRDLGAIVLAPVLRLLHTLGVKMTDDAICSLSALFNFVRHTTGVAGAQCDSAFRETLLSLGVVEALTSVSRVFAESRLSIAWDKLGPVFRTLVDYVSSFPCHKWLAQSIRAGLFSLIFFCGSRRHIEATRPSLMKLLQVLLPASSVYRSVLTELRNADTTHEHGSELFPEPDVFALFRQFMAPSRAR</sequence>
<accession>A0A8H6XHX6</accession>
<evidence type="ECO:0000313" key="2">
    <source>
        <dbReference type="Proteomes" id="UP000623467"/>
    </source>
</evidence>
<dbReference type="EMBL" id="JACAZH010000026">
    <property type="protein sequence ID" value="KAF7341838.1"/>
    <property type="molecule type" value="Genomic_DNA"/>
</dbReference>
<proteinExistence type="predicted"/>
<keyword evidence="2" id="KW-1185">Reference proteome</keyword>